<proteinExistence type="predicted"/>
<sequence length="195" mass="20466">GEVLAGQLEGLDNPIPARGAAAAQRVDIAAAIRPRGSGGWLVRGLIHYVDKVDALALKVGSHRLKPRVDGRQLLGVGQVTVSEPGRLLRAPDEGVEAKWPAARHCLGIGRIGFGPVKGAAGAFHGAPFAAVFGVLGLAGSNGQASGRGQGDRSGRWRALRARIEVGYRKVESRLPKHELIEVQAIFPRPNLHGLG</sequence>
<dbReference type="AlphaFoldDB" id="A0A699T103"/>
<evidence type="ECO:0000313" key="1">
    <source>
        <dbReference type="EMBL" id="GFD04122.1"/>
    </source>
</evidence>
<accession>A0A699T103</accession>
<gene>
    <name evidence="1" type="ORF">Tci_876091</name>
</gene>
<reference evidence="1" key="1">
    <citation type="journal article" date="2019" name="Sci. Rep.">
        <title>Draft genome of Tanacetum cinerariifolium, the natural source of mosquito coil.</title>
        <authorList>
            <person name="Yamashiro T."/>
            <person name="Shiraishi A."/>
            <person name="Satake H."/>
            <person name="Nakayama K."/>
        </authorList>
    </citation>
    <scope>NUCLEOTIDE SEQUENCE</scope>
</reference>
<protein>
    <submittedName>
        <fullName evidence="1">Uncharacterized protein</fullName>
    </submittedName>
</protein>
<organism evidence="1">
    <name type="scientific">Tanacetum cinerariifolium</name>
    <name type="common">Dalmatian daisy</name>
    <name type="synonym">Chrysanthemum cinerariifolium</name>
    <dbReference type="NCBI Taxonomy" id="118510"/>
    <lineage>
        <taxon>Eukaryota</taxon>
        <taxon>Viridiplantae</taxon>
        <taxon>Streptophyta</taxon>
        <taxon>Embryophyta</taxon>
        <taxon>Tracheophyta</taxon>
        <taxon>Spermatophyta</taxon>
        <taxon>Magnoliopsida</taxon>
        <taxon>eudicotyledons</taxon>
        <taxon>Gunneridae</taxon>
        <taxon>Pentapetalae</taxon>
        <taxon>asterids</taxon>
        <taxon>campanulids</taxon>
        <taxon>Asterales</taxon>
        <taxon>Asteraceae</taxon>
        <taxon>Asteroideae</taxon>
        <taxon>Anthemideae</taxon>
        <taxon>Anthemidinae</taxon>
        <taxon>Tanacetum</taxon>
    </lineage>
</organism>
<name>A0A699T103_TANCI</name>
<comment type="caution">
    <text evidence="1">The sequence shown here is derived from an EMBL/GenBank/DDBJ whole genome shotgun (WGS) entry which is preliminary data.</text>
</comment>
<feature type="non-terminal residue" evidence="1">
    <location>
        <position position="1"/>
    </location>
</feature>
<dbReference type="EMBL" id="BKCJ011209509">
    <property type="protein sequence ID" value="GFD04122.1"/>
    <property type="molecule type" value="Genomic_DNA"/>
</dbReference>